<evidence type="ECO:0008006" key="4">
    <source>
        <dbReference type="Google" id="ProtNLM"/>
    </source>
</evidence>
<evidence type="ECO:0000256" key="1">
    <source>
        <dbReference type="SAM" id="MobiDB-lite"/>
    </source>
</evidence>
<dbReference type="OrthoDB" id="5380548at2759"/>
<sequence length="680" mass="74560">MATLAFKPYTYVPTAPRSKKAISRRKPASKPISIFDKLQRISPSSTKLSMPQSAVADDCGSDDREIRGNGMITNNNENDDDFDLPSIEQLLYTTLQKESFAAEDQPLNNATFEVRDRTPNERGGSLDNNGSAPGSNLSGTLGDPIVLLGDDDSRASEAEVYDSGLRAESAAADEGLLDSLETAIHSTTPAPPNSDVWHDIDDLLETAERLRHSEPNPSTSDSMCHHTSSTSSASSEPLHDHTSAVGQCTVCVQSEATMSPPARPRDHPPDHLPTFQSTADEHELVRPALNSDIFDEDERQRQEGEEEQDDWVYGNDNEEGRQMQQEVKEDVTATLTSEKVGDTHLSSKDESLRLATHDLSPEPSSNCSDDELNSNPVSINVDREPCPAKRKRSSSSNNPIYKKRKRHLEQRSNPQRRSHAKLCQHSPKSYSPLDYGSRVTAVSNAKGRLPSPAPSTPQTIDTEISSDCDNLGRLSGDILPTLIEVIFRLHSTRCCSFTAVVQDGRDGRGISFSQLTQLIESVGHVGRIDDFTIKPIEQHSFLLTGFSRHTSSPLSSGTILSPTVEANCVFDNAPLTTLQHSKAVGAGALLSEESEPSSSDDESGLSDSDPDLSSDDDACSSKKKQGSSIRMNIPWDPVDEQRLLAYKKEGKSWKWIFRQFPSRSQPAVRTRLNIVQARGE</sequence>
<proteinExistence type="predicted"/>
<dbReference type="EMBL" id="QGMJ01000158">
    <property type="protein sequence ID" value="TVY40915.1"/>
    <property type="molecule type" value="Genomic_DNA"/>
</dbReference>
<accession>A0A8H8UDK8</accession>
<evidence type="ECO:0000313" key="3">
    <source>
        <dbReference type="Proteomes" id="UP000462212"/>
    </source>
</evidence>
<name>A0A8H8UDK8_9HELO</name>
<feature type="compositionally biased region" description="Basic residues" evidence="1">
    <location>
        <begin position="401"/>
        <end position="422"/>
    </location>
</feature>
<feature type="compositionally biased region" description="Low complexity" evidence="1">
    <location>
        <begin position="218"/>
        <end position="235"/>
    </location>
</feature>
<feature type="compositionally biased region" description="Polar residues" evidence="1">
    <location>
        <begin position="126"/>
        <end position="139"/>
    </location>
</feature>
<dbReference type="Proteomes" id="UP000462212">
    <property type="component" value="Unassembled WGS sequence"/>
</dbReference>
<comment type="caution">
    <text evidence="2">The sequence shown here is derived from an EMBL/GenBank/DDBJ whole genome shotgun (WGS) entry which is preliminary data.</text>
</comment>
<feature type="compositionally biased region" description="Polar residues" evidence="1">
    <location>
        <begin position="362"/>
        <end position="378"/>
    </location>
</feature>
<feature type="region of interest" description="Disordered" evidence="1">
    <location>
        <begin position="102"/>
        <end position="149"/>
    </location>
</feature>
<feature type="compositionally biased region" description="Acidic residues" evidence="1">
    <location>
        <begin position="592"/>
        <end position="618"/>
    </location>
</feature>
<reference evidence="2 3" key="1">
    <citation type="submission" date="2018-05" db="EMBL/GenBank/DDBJ databases">
        <title>Genome sequencing and assembly of the regulated plant pathogen Lachnellula willkommii and related sister species for the development of diagnostic species identification markers.</title>
        <authorList>
            <person name="Giroux E."/>
            <person name="Bilodeau G."/>
        </authorList>
    </citation>
    <scope>NUCLEOTIDE SEQUENCE [LARGE SCALE GENOMIC DNA]</scope>
    <source>
        <strain evidence="2 3">CBS 197.66</strain>
    </source>
</reference>
<feature type="region of interest" description="Disordered" evidence="1">
    <location>
        <begin position="43"/>
        <end position="63"/>
    </location>
</feature>
<evidence type="ECO:0000313" key="2">
    <source>
        <dbReference type="EMBL" id="TVY40915.1"/>
    </source>
</evidence>
<feature type="region of interest" description="Disordered" evidence="1">
    <location>
        <begin position="212"/>
        <end position="241"/>
    </location>
</feature>
<dbReference type="AlphaFoldDB" id="A0A8H8UDK8"/>
<feature type="region of interest" description="Disordered" evidence="1">
    <location>
        <begin position="589"/>
        <end position="634"/>
    </location>
</feature>
<feature type="region of interest" description="Disordered" evidence="1">
    <location>
        <begin position="357"/>
        <end position="435"/>
    </location>
</feature>
<gene>
    <name evidence="2" type="ORF">LSUB1_G002757</name>
</gene>
<organism evidence="2 3">
    <name type="scientific">Lachnellula subtilissima</name>
    <dbReference type="NCBI Taxonomy" id="602034"/>
    <lineage>
        <taxon>Eukaryota</taxon>
        <taxon>Fungi</taxon>
        <taxon>Dikarya</taxon>
        <taxon>Ascomycota</taxon>
        <taxon>Pezizomycotina</taxon>
        <taxon>Leotiomycetes</taxon>
        <taxon>Helotiales</taxon>
        <taxon>Lachnaceae</taxon>
        <taxon>Lachnellula</taxon>
    </lineage>
</organism>
<feature type="compositionally biased region" description="Polar residues" evidence="1">
    <location>
        <begin position="43"/>
        <end position="52"/>
    </location>
</feature>
<protein>
    <recommendedName>
        <fullName evidence="4">Myb-like domain-containing protein</fullName>
    </recommendedName>
</protein>
<keyword evidence="3" id="KW-1185">Reference proteome</keyword>
<feature type="region of interest" description="Disordered" evidence="1">
    <location>
        <begin position="256"/>
        <end position="316"/>
    </location>
</feature>